<name>A0A3N0V714_9PROT</name>
<dbReference type="Pfam" id="PF00258">
    <property type="entry name" value="Flavodoxin_1"/>
    <property type="match status" value="1"/>
</dbReference>
<dbReference type="InterPro" id="IPR017927">
    <property type="entry name" value="FAD-bd_FR_type"/>
</dbReference>
<reference evidence="9 10" key="1">
    <citation type="submission" date="2018-10" db="EMBL/GenBank/DDBJ databases">
        <authorList>
            <person name="Chen W.-M."/>
        </authorList>
    </citation>
    <scope>NUCLEOTIDE SEQUENCE [LARGE SCALE GENOMIC DNA]</scope>
    <source>
        <strain evidence="9 10">H-5</strain>
    </source>
</reference>
<keyword evidence="3" id="KW-0249">Electron transport</keyword>
<dbReference type="InterPro" id="IPR017938">
    <property type="entry name" value="Riboflavin_synthase-like_b-brl"/>
</dbReference>
<dbReference type="SUPFAM" id="SSF52218">
    <property type="entry name" value="Flavoproteins"/>
    <property type="match status" value="1"/>
</dbReference>
<dbReference type="InterPro" id="IPR001433">
    <property type="entry name" value="OxRdtase_FAD/NAD-bd"/>
</dbReference>
<evidence type="ECO:0000256" key="4">
    <source>
        <dbReference type="ARBA" id="ARBA00023797"/>
    </source>
</evidence>
<dbReference type="CDD" id="cd06200">
    <property type="entry name" value="SiR_like1"/>
    <property type="match status" value="1"/>
</dbReference>
<keyword evidence="10" id="KW-1185">Reference proteome</keyword>
<organism evidence="9 10">
    <name type="scientific">Pseudomethylobacillus aquaticus</name>
    <dbReference type="NCBI Taxonomy" id="2676064"/>
    <lineage>
        <taxon>Bacteria</taxon>
        <taxon>Pseudomonadati</taxon>
        <taxon>Pseudomonadota</taxon>
        <taxon>Betaproteobacteria</taxon>
        <taxon>Nitrosomonadales</taxon>
        <taxon>Methylophilaceae</taxon>
        <taxon>Pseudomethylobacillus</taxon>
    </lineage>
</organism>
<dbReference type="GO" id="GO:0010181">
    <property type="term" value="F:FMN binding"/>
    <property type="evidence" value="ECO:0007669"/>
    <property type="project" value="InterPro"/>
</dbReference>
<proteinExistence type="predicted"/>
<feature type="compositionally biased region" description="Low complexity" evidence="5">
    <location>
        <begin position="203"/>
        <end position="219"/>
    </location>
</feature>
<dbReference type="GO" id="GO:0005829">
    <property type="term" value="C:cytosol"/>
    <property type="evidence" value="ECO:0007669"/>
    <property type="project" value="TreeGrafter"/>
</dbReference>
<sequence length="540" mass="58846">MLTDLPVLTAERLSLALTAVFVYVCLCIWIHARHRRNSAPVGAAPDTDWLIVYASQTGYAQQLASSTADALRASGLGCTLMPLMHTAATTLQQHARVLFIASTTGEGDAPDNAAIFVEQVMPLALTLPALRYGILALGDQRYKHYCGFAIQLEAWLQQTGATALFDMIKVNQRDPAALAAWQQALQHSVPQLRYQESYLQQPYSQQSASQQPASPQQASPDWLPGDTEDWVLQSRTCLNTGSSGLPVYHLVLKPARALASGHWRAGDIAEIVPRNPPHLIAAVLDQLTAAQGHASQSSKAGNQPGWPGTDLLADRQIHTDWHQGLADPLDITKLAERLPRLGIRSYSIASVPADGQIELLVRESRTGNGAPGVGAGWLCHWAQPGQNIELQIRSNPSFHIPEDDRPMILIGNGTGIAGLRSLIKQRIAQGHTRNWLLFGERSAAVDFHFAEDCAAWLHEGSLQQLDTAFSRDGDTVRYVQDLLPAQQTRLRQWVDQGASLYVCGSAAGMAPEVHGMLVKLLGAPTMSTLIASGRYRRDIY</sequence>
<dbReference type="GO" id="GO:0003958">
    <property type="term" value="F:NADPH-hemoprotein reductase activity"/>
    <property type="evidence" value="ECO:0007669"/>
    <property type="project" value="UniProtKB-EC"/>
</dbReference>
<dbReference type="PROSITE" id="PS51384">
    <property type="entry name" value="FAD_FR"/>
    <property type="match status" value="1"/>
</dbReference>
<keyword evidence="6" id="KW-0472">Membrane</keyword>
<evidence type="ECO:0000256" key="3">
    <source>
        <dbReference type="ARBA" id="ARBA00022982"/>
    </source>
</evidence>
<keyword evidence="1" id="KW-0285">Flavoprotein</keyword>
<dbReference type="RefSeq" id="WP_123236490.1">
    <property type="nucleotide sequence ID" value="NZ_RJVP01000001.1"/>
</dbReference>
<evidence type="ECO:0000256" key="2">
    <source>
        <dbReference type="ARBA" id="ARBA00022643"/>
    </source>
</evidence>
<evidence type="ECO:0000256" key="6">
    <source>
        <dbReference type="SAM" id="Phobius"/>
    </source>
</evidence>
<dbReference type="InterPro" id="IPR008254">
    <property type="entry name" value="Flavodoxin/NO_synth"/>
</dbReference>
<dbReference type="PANTHER" id="PTHR19384:SF17">
    <property type="entry name" value="NADPH--CYTOCHROME P450 REDUCTASE"/>
    <property type="match status" value="1"/>
</dbReference>
<dbReference type="EMBL" id="RJVP01000001">
    <property type="protein sequence ID" value="ROH88499.1"/>
    <property type="molecule type" value="Genomic_DNA"/>
</dbReference>
<dbReference type="InterPro" id="IPR039261">
    <property type="entry name" value="FNR_nucleotide-bd"/>
</dbReference>
<dbReference type="GO" id="GO:0050660">
    <property type="term" value="F:flavin adenine dinucleotide binding"/>
    <property type="evidence" value="ECO:0007669"/>
    <property type="project" value="TreeGrafter"/>
</dbReference>
<dbReference type="InterPro" id="IPR029039">
    <property type="entry name" value="Flavoprotein-like_sf"/>
</dbReference>
<dbReference type="AlphaFoldDB" id="A0A3N0V714"/>
<dbReference type="EC" id="1.6.2.4" evidence="4"/>
<gene>
    <name evidence="9" type="ORF">ED236_03360</name>
</gene>
<evidence type="ECO:0000259" key="8">
    <source>
        <dbReference type="PROSITE" id="PS51384"/>
    </source>
</evidence>
<dbReference type="InterPro" id="IPR001094">
    <property type="entry name" value="Flavdoxin-like"/>
</dbReference>
<feature type="transmembrane region" description="Helical" evidence="6">
    <location>
        <begin position="12"/>
        <end position="30"/>
    </location>
</feature>
<dbReference type="SUPFAM" id="SSF52343">
    <property type="entry name" value="Ferredoxin reductase-like, C-terminal NADP-linked domain"/>
    <property type="match status" value="1"/>
</dbReference>
<accession>A0A3N0V714</accession>
<dbReference type="Gene3D" id="3.40.50.360">
    <property type="match status" value="1"/>
</dbReference>
<evidence type="ECO:0000313" key="10">
    <source>
        <dbReference type="Proteomes" id="UP000275137"/>
    </source>
</evidence>
<dbReference type="SUPFAM" id="SSF63380">
    <property type="entry name" value="Riboflavin synthase domain-like"/>
    <property type="match status" value="1"/>
</dbReference>
<keyword evidence="6" id="KW-1133">Transmembrane helix</keyword>
<feature type="domain" description="FAD-binding FR-type" evidence="8">
    <location>
        <begin position="225"/>
        <end position="401"/>
    </location>
</feature>
<dbReference type="InterPro" id="IPR001709">
    <property type="entry name" value="Flavoprot_Pyr_Nucl_cyt_Rdtase"/>
</dbReference>
<evidence type="ECO:0000256" key="5">
    <source>
        <dbReference type="SAM" id="MobiDB-lite"/>
    </source>
</evidence>
<keyword evidence="2" id="KW-0288">FMN</keyword>
<dbReference type="PROSITE" id="PS50902">
    <property type="entry name" value="FLAVODOXIN_LIKE"/>
    <property type="match status" value="1"/>
</dbReference>
<keyword evidence="3" id="KW-0813">Transport</keyword>
<dbReference type="PANTHER" id="PTHR19384">
    <property type="entry name" value="NITRIC OXIDE SYNTHASE-RELATED"/>
    <property type="match status" value="1"/>
</dbReference>
<evidence type="ECO:0000256" key="1">
    <source>
        <dbReference type="ARBA" id="ARBA00022630"/>
    </source>
</evidence>
<feature type="domain" description="Flavodoxin-like" evidence="7">
    <location>
        <begin position="49"/>
        <end position="186"/>
    </location>
</feature>
<evidence type="ECO:0000259" key="7">
    <source>
        <dbReference type="PROSITE" id="PS50902"/>
    </source>
</evidence>
<keyword evidence="6" id="KW-0812">Transmembrane</keyword>
<comment type="caution">
    <text evidence="9">The sequence shown here is derived from an EMBL/GenBank/DDBJ whole genome shotgun (WGS) entry which is preliminary data.</text>
</comment>
<dbReference type="PRINTS" id="PR00369">
    <property type="entry name" value="FLAVODOXIN"/>
</dbReference>
<protein>
    <recommendedName>
        <fullName evidence="4">NADPH--hemoprotein reductase</fullName>
        <ecNumber evidence="4">1.6.2.4</ecNumber>
    </recommendedName>
</protein>
<dbReference type="Pfam" id="PF00175">
    <property type="entry name" value="NAD_binding_1"/>
    <property type="match status" value="1"/>
</dbReference>
<dbReference type="PRINTS" id="PR00371">
    <property type="entry name" value="FPNCR"/>
</dbReference>
<evidence type="ECO:0000313" key="9">
    <source>
        <dbReference type="EMBL" id="ROH88499.1"/>
    </source>
</evidence>
<dbReference type="Gene3D" id="3.40.50.80">
    <property type="entry name" value="Nucleotide-binding domain of ferredoxin-NADP reductase (FNR) module"/>
    <property type="match status" value="1"/>
</dbReference>
<feature type="region of interest" description="Disordered" evidence="5">
    <location>
        <begin position="203"/>
        <end position="225"/>
    </location>
</feature>
<dbReference type="Proteomes" id="UP000275137">
    <property type="component" value="Unassembled WGS sequence"/>
</dbReference>